<dbReference type="InterPro" id="IPR041657">
    <property type="entry name" value="HTH_17"/>
</dbReference>
<dbReference type="Proteomes" id="UP000294830">
    <property type="component" value="Unassembled WGS sequence"/>
</dbReference>
<feature type="domain" description="Helix-turn-helix" evidence="1">
    <location>
        <begin position="52"/>
        <end position="102"/>
    </location>
</feature>
<evidence type="ECO:0000313" key="2">
    <source>
        <dbReference type="EMBL" id="TCN60436.1"/>
    </source>
</evidence>
<reference evidence="2 3" key="1">
    <citation type="submission" date="2019-03" db="EMBL/GenBank/DDBJ databases">
        <title>Genomic Encyclopedia of Archaeal and Bacterial Type Strains, Phase II (KMG-II): from individual species to whole genera.</title>
        <authorList>
            <person name="Goeker M."/>
        </authorList>
    </citation>
    <scope>NUCLEOTIDE SEQUENCE [LARGE SCALE GENOMIC DNA]</scope>
    <source>
        <strain evidence="2 3">RL-C</strain>
    </source>
</reference>
<organism evidence="2 3">
    <name type="scientific">Acetobacteroides hydrogenigenes</name>
    <dbReference type="NCBI Taxonomy" id="979970"/>
    <lineage>
        <taxon>Bacteria</taxon>
        <taxon>Pseudomonadati</taxon>
        <taxon>Bacteroidota</taxon>
        <taxon>Bacteroidia</taxon>
        <taxon>Bacteroidales</taxon>
        <taxon>Rikenellaceae</taxon>
        <taxon>Acetobacteroides</taxon>
    </lineage>
</organism>
<dbReference type="PANTHER" id="PTHR34585:SF22">
    <property type="entry name" value="HELIX-TURN-HELIX DOMAIN-CONTAINING PROTEIN"/>
    <property type="match status" value="1"/>
</dbReference>
<sequence>MGQNANTPNQPLQRLSRDQIATTGDLLALKNELIDEIKNLLKGRQNSSQKPWLKSADVRKMLNISDGTLQTLRINGTIPYTKIGGAIYYAYEDIVTLLEENRVHNR</sequence>
<dbReference type="Pfam" id="PF12728">
    <property type="entry name" value="HTH_17"/>
    <property type="match status" value="1"/>
</dbReference>
<name>A0A4R2E0U6_9BACT</name>
<dbReference type="OrthoDB" id="769412at2"/>
<evidence type="ECO:0000259" key="1">
    <source>
        <dbReference type="Pfam" id="PF12728"/>
    </source>
</evidence>
<keyword evidence="3" id="KW-1185">Reference proteome</keyword>
<dbReference type="AlphaFoldDB" id="A0A4R2E0U6"/>
<protein>
    <submittedName>
        <fullName evidence="2">Helix-turn-helix protein</fullName>
    </submittedName>
</protein>
<accession>A0A4R2E0U6</accession>
<dbReference type="PANTHER" id="PTHR34585">
    <property type="match status" value="1"/>
</dbReference>
<dbReference type="InterPro" id="IPR009061">
    <property type="entry name" value="DNA-bd_dom_put_sf"/>
</dbReference>
<dbReference type="RefSeq" id="WP_131840646.1">
    <property type="nucleotide sequence ID" value="NZ_SLWB01000028.1"/>
</dbReference>
<proteinExistence type="predicted"/>
<dbReference type="SUPFAM" id="SSF46955">
    <property type="entry name" value="Putative DNA-binding domain"/>
    <property type="match status" value="1"/>
</dbReference>
<gene>
    <name evidence="2" type="ORF">CLV25_1285</name>
</gene>
<dbReference type="EMBL" id="SLWB01000028">
    <property type="protein sequence ID" value="TCN60436.1"/>
    <property type="molecule type" value="Genomic_DNA"/>
</dbReference>
<evidence type="ECO:0000313" key="3">
    <source>
        <dbReference type="Proteomes" id="UP000294830"/>
    </source>
</evidence>
<comment type="caution">
    <text evidence="2">The sequence shown here is derived from an EMBL/GenBank/DDBJ whole genome shotgun (WGS) entry which is preliminary data.</text>
</comment>